<feature type="transmembrane region" description="Helical" evidence="8">
    <location>
        <begin position="53"/>
        <end position="75"/>
    </location>
</feature>
<feature type="compositionally biased region" description="Pro residues" evidence="7">
    <location>
        <begin position="224"/>
        <end position="236"/>
    </location>
</feature>
<feature type="transmembrane region" description="Helical" evidence="8">
    <location>
        <begin position="108"/>
        <end position="130"/>
    </location>
</feature>
<dbReference type="InterPro" id="IPR051791">
    <property type="entry name" value="Pra-immunoreactive"/>
</dbReference>
<dbReference type="Proteomes" id="UP000642509">
    <property type="component" value="Unassembled WGS sequence"/>
</dbReference>
<protein>
    <recommendedName>
        <fullName evidence="9">FHA domain-containing protein</fullName>
    </recommendedName>
</protein>
<evidence type="ECO:0000259" key="9">
    <source>
        <dbReference type="PROSITE" id="PS50006"/>
    </source>
</evidence>
<proteinExistence type="predicted"/>
<feature type="domain" description="FHA" evidence="9">
    <location>
        <begin position="348"/>
        <end position="403"/>
    </location>
</feature>
<dbReference type="Pfam" id="PF00498">
    <property type="entry name" value="FHA"/>
    <property type="match status" value="1"/>
</dbReference>
<evidence type="ECO:0000256" key="4">
    <source>
        <dbReference type="ARBA" id="ARBA00022692"/>
    </source>
</evidence>
<evidence type="ECO:0000313" key="10">
    <source>
        <dbReference type="EMBL" id="GGO40936.1"/>
    </source>
</evidence>
<accession>A0ABQ2LNB7</accession>
<feature type="compositionally biased region" description="Polar residues" evidence="7">
    <location>
        <begin position="316"/>
        <end position="326"/>
    </location>
</feature>
<comment type="caution">
    <text evidence="10">The sequence shown here is derived from an EMBL/GenBank/DDBJ whole genome shotgun (WGS) entry which is preliminary data.</text>
</comment>
<keyword evidence="6 8" id="KW-0472">Membrane</keyword>
<keyword evidence="2" id="KW-1003">Cell membrane</keyword>
<keyword evidence="11" id="KW-1185">Reference proteome</keyword>
<feature type="transmembrane region" description="Helical" evidence="8">
    <location>
        <begin position="16"/>
        <end position="41"/>
    </location>
</feature>
<keyword evidence="4 8" id="KW-0812">Transmembrane</keyword>
<dbReference type="Pfam" id="PF06271">
    <property type="entry name" value="RDD"/>
    <property type="match status" value="1"/>
</dbReference>
<evidence type="ECO:0000256" key="2">
    <source>
        <dbReference type="ARBA" id="ARBA00022475"/>
    </source>
</evidence>
<dbReference type="SUPFAM" id="SSF49879">
    <property type="entry name" value="SMAD/FHA domain"/>
    <property type="match status" value="1"/>
</dbReference>
<evidence type="ECO:0000256" key="8">
    <source>
        <dbReference type="SAM" id="Phobius"/>
    </source>
</evidence>
<reference evidence="11" key="1">
    <citation type="journal article" date="2019" name="Int. J. Syst. Evol. Microbiol.">
        <title>The Global Catalogue of Microorganisms (GCM) 10K type strain sequencing project: providing services to taxonomists for standard genome sequencing and annotation.</title>
        <authorList>
            <consortium name="The Broad Institute Genomics Platform"/>
            <consortium name="The Broad Institute Genome Sequencing Center for Infectious Disease"/>
            <person name="Wu L."/>
            <person name="Ma J."/>
        </authorList>
    </citation>
    <scope>NUCLEOTIDE SEQUENCE [LARGE SCALE GENOMIC DNA]</scope>
    <source>
        <strain evidence="11">CGMCC 1.7064</strain>
    </source>
</reference>
<dbReference type="CDD" id="cd00060">
    <property type="entry name" value="FHA"/>
    <property type="match status" value="1"/>
</dbReference>
<keyword evidence="5 8" id="KW-1133">Transmembrane helix</keyword>
<evidence type="ECO:0000256" key="5">
    <source>
        <dbReference type="ARBA" id="ARBA00022989"/>
    </source>
</evidence>
<feature type="region of interest" description="Disordered" evidence="7">
    <location>
        <begin position="304"/>
        <end position="326"/>
    </location>
</feature>
<feature type="region of interest" description="Disordered" evidence="7">
    <location>
        <begin position="163"/>
        <end position="196"/>
    </location>
</feature>
<dbReference type="PROSITE" id="PS50006">
    <property type="entry name" value="FHA_DOMAIN"/>
    <property type="match status" value="1"/>
</dbReference>
<dbReference type="EMBL" id="BMLQ01000001">
    <property type="protein sequence ID" value="GGO40936.1"/>
    <property type="molecule type" value="Genomic_DNA"/>
</dbReference>
<dbReference type="InterPro" id="IPR000253">
    <property type="entry name" value="FHA_dom"/>
</dbReference>
<dbReference type="RefSeq" id="WP_188803680.1">
    <property type="nucleotide sequence ID" value="NZ_BAAAOU010000003.1"/>
</dbReference>
<comment type="subcellular location">
    <subcellularLocation>
        <location evidence="1">Cell membrane</location>
        <topology evidence="1">Multi-pass membrane protein</topology>
    </subcellularLocation>
</comment>
<feature type="region of interest" description="Disordered" evidence="7">
    <location>
        <begin position="216"/>
        <end position="290"/>
    </location>
</feature>
<evidence type="ECO:0000256" key="3">
    <source>
        <dbReference type="ARBA" id="ARBA00022553"/>
    </source>
</evidence>
<organism evidence="10 11">
    <name type="scientific">Citricoccus zhacaiensis</name>
    <dbReference type="NCBI Taxonomy" id="489142"/>
    <lineage>
        <taxon>Bacteria</taxon>
        <taxon>Bacillati</taxon>
        <taxon>Actinomycetota</taxon>
        <taxon>Actinomycetes</taxon>
        <taxon>Micrococcales</taxon>
        <taxon>Micrococcaceae</taxon>
        <taxon>Citricoccus</taxon>
    </lineage>
</organism>
<name>A0ABQ2LNB7_9MICC</name>
<dbReference type="Gene3D" id="2.60.200.20">
    <property type="match status" value="1"/>
</dbReference>
<feature type="compositionally biased region" description="Low complexity" evidence="7">
    <location>
        <begin position="278"/>
        <end position="290"/>
    </location>
</feature>
<evidence type="ECO:0000256" key="6">
    <source>
        <dbReference type="ARBA" id="ARBA00023136"/>
    </source>
</evidence>
<feature type="compositionally biased region" description="Low complexity" evidence="7">
    <location>
        <begin position="237"/>
        <end position="255"/>
    </location>
</feature>
<keyword evidence="3" id="KW-0597">Phosphoprotein</keyword>
<sequence>MQKTLNLVNAPAGKRLAAWVIDQIIPALAVGIATGATFPAVLDSAGVAQQEALATFTMALLIASVVSLAYTVWLWGWQASAGKTPGNLVLGLRVTSEEGTPAGWGPIFLRWVIISVSGVVPVIGPILMLLSNIWDTNHQRQGWHDKVARTLVVDVNTGRNPLTSGGLYGPSTFAPGALQPGDPGHPETGVSVPPASRWPAFNPAVAAGPITSVPGAGHAAVPGAPQPGAPQQPAQPPSGSMPGPATGAPAARPAPAVQPAPNAPTAAGAPAPAPAGAPAPATSGAGQSSAGYNENQVVLVGGAAETANPGDPDQEMGSTQLRSQVSAGPAAVRLRFDDGQSHELAGSALVGRNPAAAAGETVDLLIPFADMGRSVSKTHLHLTVDSTGVWVTDRNSTNGSGVTPRGGERQRLDPGQPVLAAVGATVHFGDRSFTVSAA</sequence>
<gene>
    <name evidence="10" type="ORF">GCM10010977_04060</name>
</gene>
<evidence type="ECO:0000313" key="11">
    <source>
        <dbReference type="Proteomes" id="UP000642509"/>
    </source>
</evidence>
<dbReference type="PANTHER" id="PTHR36115">
    <property type="entry name" value="PROLINE-RICH ANTIGEN HOMOLOG-RELATED"/>
    <property type="match status" value="1"/>
</dbReference>
<evidence type="ECO:0000256" key="1">
    <source>
        <dbReference type="ARBA" id="ARBA00004651"/>
    </source>
</evidence>
<dbReference type="InterPro" id="IPR010432">
    <property type="entry name" value="RDD"/>
</dbReference>
<dbReference type="InterPro" id="IPR008984">
    <property type="entry name" value="SMAD_FHA_dom_sf"/>
</dbReference>
<evidence type="ECO:0000256" key="7">
    <source>
        <dbReference type="SAM" id="MobiDB-lite"/>
    </source>
</evidence>